<dbReference type="SMART" id="SM00421">
    <property type="entry name" value="HTH_LUXR"/>
    <property type="match status" value="1"/>
</dbReference>
<reference evidence="4" key="1">
    <citation type="submission" date="2022-08" db="EMBL/GenBank/DDBJ databases">
        <title>Draft genome sequence of Lysinibacillus sp. strain KH24.</title>
        <authorList>
            <person name="Kanbe H."/>
            <person name="Itoh H."/>
        </authorList>
    </citation>
    <scope>NUCLEOTIDE SEQUENCE</scope>
    <source>
        <strain evidence="4">KH24</strain>
    </source>
</reference>
<name>A0ABQ5NNX0_9BACI</name>
<evidence type="ECO:0000313" key="4">
    <source>
        <dbReference type="EMBL" id="GLC90055.1"/>
    </source>
</evidence>
<keyword evidence="1" id="KW-0805">Transcription regulation</keyword>
<feature type="domain" description="HTH luxR-type" evidence="3">
    <location>
        <begin position="331"/>
        <end position="388"/>
    </location>
</feature>
<keyword evidence="5" id="KW-1185">Reference proteome</keyword>
<dbReference type="InterPro" id="IPR041657">
    <property type="entry name" value="HTH_17"/>
</dbReference>
<dbReference type="InterPro" id="IPR036388">
    <property type="entry name" value="WH-like_DNA-bd_sf"/>
</dbReference>
<gene>
    <name evidence="4" type="ORF">LYSBPC_31820</name>
</gene>
<accession>A0ABQ5NNX0</accession>
<dbReference type="RefSeq" id="WP_264989976.1">
    <property type="nucleotide sequence ID" value="NZ_BRZA01000005.1"/>
</dbReference>
<dbReference type="Gene3D" id="1.10.10.10">
    <property type="entry name" value="Winged helix-like DNA-binding domain superfamily/Winged helix DNA-binding domain"/>
    <property type="match status" value="1"/>
</dbReference>
<protein>
    <recommendedName>
        <fullName evidence="3">HTH luxR-type domain-containing protein</fullName>
    </recommendedName>
</protein>
<evidence type="ECO:0000256" key="2">
    <source>
        <dbReference type="ARBA" id="ARBA00023163"/>
    </source>
</evidence>
<dbReference type="SUPFAM" id="SSF46894">
    <property type="entry name" value="C-terminal effector domain of the bipartite response regulators"/>
    <property type="match status" value="1"/>
</dbReference>
<dbReference type="Pfam" id="PF12728">
    <property type="entry name" value="HTH_17"/>
    <property type="match status" value="1"/>
</dbReference>
<evidence type="ECO:0000259" key="3">
    <source>
        <dbReference type="SMART" id="SM00421"/>
    </source>
</evidence>
<evidence type="ECO:0000313" key="5">
    <source>
        <dbReference type="Proteomes" id="UP001065593"/>
    </source>
</evidence>
<organism evidence="4 5">
    <name type="scientific">Lysinibacillus piscis</name>
    <dbReference type="NCBI Taxonomy" id="2518931"/>
    <lineage>
        <taxon>Bacteria</taxon>
        <taxon>Bacillati</taxon>
        <taxon>Bacillota</taxon>
        <taxon>Bacilli</taxon>
        <taxon>Bacillales</taxon>
        <taxon>Bacillaceae</taxon>
        <taxon>Lysinibacillus</taxon>
    </lineage>
</organism>
<proteinExistence type="predicted"/>
<dbReference type="Proteomes" id="UP001065593">
    <property type="component" value="Unassembled WGS sequence"/>
</dbReference>
<keyword evidence="2" id="KW-0804">Transcription</keyword>
<dbReference type="EMBL" id="BRZA01000005">
    <property type="protein sequence ID" value="GLC90055.1"/>
    <property type="molecule type" value="Genomic_DNA"/>
</dbReference>
<dbReference type="InterPro" id="IPR000792">
    <property type="entry name" value="Tscrpt_reg_LuxR_C"/>
</dbReference>
<evidence type="ECO:0000256" key="1">
    <source>
        <dbReference type="ARBA" id="ARBA00023015"/>
    </source>
</evidence>
<sequence length="394" mass="44702">MQYLTTAEIAEKWSVSIRQVQRLLAEGRIPNAQKYGRSWMIPSNAEKPTNLGREKRLPQDLFSSDLLHMVAATSIPMPIHNPDAILNTINDIQVRYVYEAHLAYLRGNFQQTLECYHQTKGDDAARLCISSIAIAAANTLGDYATYIEIETFLKSYIKDSTNASVIAIAELALSVSSITSNVVPDWIKKGAFDALPSGLKPSALYLRARYFYSINQFDAMLAVAQTTLTLNTSKQGVTFMDIYLRLACSMACYASKQEEDAIHWLVDTMHIALPHSFITPFADRVTALGGLLERHLLLEFPQSYETIIAQWNCTWKNWVIFHNRFAQDNLTLILSRREHHIAQLVARRVPYTNIAKQHSISVGRLKNIVLEIYEKLGISNRDELSKYVLWSKKT</sequence>
<dbReference type="InterPro" id="IPR016032">
    <property type="entry name" value="Sig_transdc_resp-reg_C-effctor"/>
</dbReference>
<comment type="caution">
    <text evidence="4">The sequence shown here is derived from an EMBL/GenBank/DDBJ whole genome shotgun (WGS) entry which is preliminary data.</text>
</comment>